<feature type="domain" description="DSBA-like thioredoxin" evidence="1">
    <location>
        <begin position="9"/>
        <end position="202"/>
    </location>
</feature>
<evidence type="ECO:0000259" key="1">
    <source>
        <dbReference type="Pfam" id="PF01323"/>
    </source>
</evidence>
<dbReference type="InterPro" id="IPR036249">
    <property type="entry name" value="Thioredoxin-like_sf"/>
</dbReference>
<dbReference type="EMBL" id="JABBJJ010000159">
    <property type="protein sequence ID" value="NMO18892.1"/>
    <property type="molecule type" value="Genomic_DNA"/>
</dbReference>
<name>A0A848LMK1_9BACT</name>
<dbReference type="Proteomes" id="UP000518300">
    <property type="component" value="Unassembled WGS sequence"/>
</dbReference>
<dbReference type="Pfam" id="PF01323">
    <property type="entry name" value="DSBA"/>
    <property type="match status" value="1"/>
</dbReference>
<evidence type="ECO:0000313" key="2">
    <source>
        <dbReference type="EMBL" id="NMO18892.1"/>
    </source>
</evidence>
<protein>
    <submittedName>
        <fullName evidence="2">DsbA family oxidoreductase</fullName>
    </submittedName>
</protein>
<sequence length="214" mass="23461">MSTSGASVRVDVWSDYVCPFCYLELPVLDRLQAEFGRELEVHWRAYELRPAPVPTLDPAGEYLRTTWARAVYPMAEQRGMTLKLPPVQPRSRLALEAAEFAKDAGVFPAFHQGVFRAFFEEGRDIGDLRVLGDIAEASGLDRQALLGALKSGSYTGRVVFDQEAAQRLGIRGVPALRIVGADGHVVQLSGALPEEQVREAIARARSEASHAMAP</sequence>
<dbReference type="PANTHER" id="PTHR13887:SF41">
    <property type="entry name" value="THIOREDOXIN SUPERFAMILY PROTEIN"/>
    <property type="match status" value="1"/>
</dbReference>
<dbReference type="GO" id="GO:0016491">
    <property type="term" value="F:oxidoreductase activity"/>
    <property type="evidence" value="ECO:0007669"/>
    <property type="project" value="InterPro"/>
</dbReference>
<dbReference type="CDD" id="cd03024">
    <property type="entry name" value="DsbA_FrnE"/>
    <property type="match status" value="1"/>
</dbReference>
<gene>
    <name evidence="2" type="ORF">HG543_29105</name>
</gene>
<dbReference type="RefSeq" id="WP_169348153.1">
    <property type="nucleotide sequence ID" value="NZ_JABBJJ010000159.1"/>
</dbReference>
<evidence type="ECO:0000313" key="3">
    <source>
        <dbReference type="Proteomes" id="UP000518300"/>
    </source>
</evidence>
<dbReference type="Gene3D" id="3.40.30.10">
    <property type="entry name" value="Glutaredoxin"/>
    <property type="match status" value="1"/>
</dbReference>
<accession>A0A848LMK1</accession>
<dbReference type="AlphaFoldDB" id="A0A848LMK1"/>
<keyword evidence="3" id="KW-1185">Reference proteome</keyword>
<dbReference type="InterPro" id="IPR001853">
    <property type="entry name" value="DSBA-like_thioredoxin_dom"/>
</dbReference>
<dbReference type="SUPFAM" id="SSF52833">
    <property type="entry name" value="Thioredoxin-like"/>
    <property type="match status" value="1"/>
</dbReference>
<comment type="caution">
    <text evidence="2">The sequence shown here is derived from an EMBL/GenBank/DDBJ whole genome shotgun (WGS) entry which is preliminary data.</text>
</comment>
<proteinExistence type="predicted"/>
<organism evidence="2 3">
    <name type="scientific">Pyxidicoccus fallax</name>
    <dbReference type="NCBI Taxonomy" id="394095"/>
    <lineage>
        <taxon>Bacteria</taxon>
        <taxon>Pseudomonadati</taxon>
        <taxon>Myxococcota</taxon>
        <taxon>Myxococcia</taxon>
        <taxon>Myxococcales</taxon>
        <taxon>Cystobacterineae</taxon>
        <taxon>Myxococcaceae</taxon>
        <taxon>Pyxidicoccus</taxon>
    </lineage>
</organism>
<reference evidence="2 3" key="1">
    <citation type="submission" date="2020-04" db="EMBL/GenBank/DDBJ databases">
        <title>Draft genome of Pyxidicoccus fallax type strain.</title>
        <authorList>
            <person name="Whitworth D.E."/>
        </authorList>
    </citation>
    <scope>NUCLEOTIDE SEQUENCE [LARGE SCALE GENOMIC DNA]</scope>
    <source>
        <strain evidence="2 3">DSM 14698</strain>
    </source>
</reference>
<dbReference type="PANTHER" id="PTHR13887">
    <property type="entry name" value="GLUTATHIONE S-TRANSFERASE KAPPA"/>
    <property type="match status" value="1"/>
</dbReference>